<organism evidence="1 2">
    <name type="scientific">Streptococcus equinus ATCC 9812</name>
    <dbReference type="NCBI Taxonomy" id="525379"/>
    <lineage>
        <taxon>Bacteria</taxon>
        <taxon>Bacillati</taxon>
        <taxon>Bacillota</taxon>
        <taxon>Bacilli</taxon>
        <taxon>Lactobacillales</taxon>
        <taxon>Streptococcaceae</taxon>
        <taxon>Streptococcus</taxon>
    </lineage>
</organism>
<proteinExistence type="predicted"/>
<gene>
    <name evidence="1" type="ORF">HMPREF0819_0115</name>
</gene>
<evidence type="ECO:0000313" key="2">
    <source>
        <dbReference type="Proteomes" id="UP000005699"/>
    </source>
</evidence>
<dbReference type="EMBL" id="AEVB01000006">
    <property type="protein sequence ID" value="EFW89507.1"/>
    <property type="molecule type" value="Genomic_DNA"/>
</dbReference>
<comment type="caution">
    <text evidence="1">The sequence shown here is derived from an EMBL/GenBank/DDBJ whole genome shotgun (WGS) entry which is preliminary data.</text>
</comment>
<name>E8JM92_STREI</name>
<dbReference type="Proteomes" id="UP000005699">
    <property type="component" value="Unassembled WGS sequence"/>
</dbReference>
<accession>E8JM92</accession>
<sequence>MQNKQIFWKLSLINLKMMMMTSKMFTQIWQIKSKKRTSIFEVLF</sequence>
<dbReference type="AlphaFoldDB" id="E8JM92"/>
<reference evidence="1 2" key="1">
    <citation type="submission" date="2010-12" db="EMBL/GenBank/DDBJ databases">
        <authorList>
            <person name="Muzny D."/>
            <person name="Qin X."/>
            <person name="Deng J."/>
            <person name="Jiang H."/>
            <person name="Liu Y."/>
            <person name="Qu J."/>
            <person name="Song X.-Z."/>
            <person name="Zhang L."/>
            <person name="Thornton R."/>
            <person name="Coyle M."/>
            <person name="Francisco L."/>
            <person name="Jackson L."/>
            <person name="Javaid M."/>
            <person name="Korchina V."/>
            <person name="Kovar C."/>
            <person name="Mata R."/>
            <person name="Mathew T."/>
            <person name="Ngo R."/>
            <person name="Nguyen L."/>
            <person name="Nguyen N."/>
            <person name="Okwuonu G."/>
            <person name="Ongeri F."/>
            <person name="Pham C."/>
            <person name="Simmons D."/>
            <person name="Wilczek-Boney K."/>
            <person name="Hale W."/>
            <person name="Jakkamsetti A."/>
            <person name="Pham P."/>
            <person name="Ruth R."/>
            <person name="San Lucas F."/>
            <person name="Warren J."/>
            <person name="Zhang J."/>
            <person name="Zhao Z."/>
            <person name="Zhou C."/>
            <person name="Zhu D."/>
            <person name="Lee S."/>
            <person name="Bess C."/>
            <person name="Blankenburg K."/>
            <person name="Forbes L."/>
            <person name="Fu Q."/>
            <person name="Gubbala S."/>
            <person name="Hirani K."/>
            <person name="Jayaseelan J.C."/>
            <person name="Lara F."/>
            <person name="Munidasa M."/>
            <person name="Palculict T."/>
            <person name="Patil S."/>
            <person name="Pu L.-L."/>
            <person name="Saada N."/>
            <person name="Tang L."/>
            <person name="Weissenberger G."/>
            <person name="Zhu Y."/>
            <person name="Hemphill L."/>
            <person name="Shang Y."/>
            <person name="Youmans B."/>
            <person name="Ayvaz T."/>
            <person name="Ross M."/>
            <person name="Santibanez J."/>
            <person name="Aqrawi P."/>
            <person name="Gross S."/>
            <person name="Joshi V."/>
            <person name="Fowler G."/>
            <person name="Nazareth L."/>
            <person name="Reid J."/>
            <person name="Worley K."/>
            <person name="Petrosino J."/>
            <person name="Highlander S."/>
            <person name="Gibbs R."/>
        </authorList>
    </citation>
    <scope>NUCLEOTIDE SEQUENCE [LARGE SCALE GENOMIC DNA]</scope>
    <source>
        <strain evidence="1 2">ATCC 9812</strain>
    </source>
</reference>
<evidence type="ECO:0000313" key="1">
    <source>
        <dbReference type="EMBL" id="EFW89507.1"/>
    </source>
</evidence>
<protein>
    <submittedName>
        <fullName evidence="1">Uncharacterized protein</fullName>
    </submittedName>
</protein>
<dbReference type="HOGENOM" id="CLU_3222618_0_0_9"/>